<evidence type="ECO:0000256" key="6">
    <source>
        <dbReference type="ARBA" id="ARBA00023002"/>
    </source>
</evidence>
<reference evidence="8 9" key="1">
    <citation type="submission" date="2018-02" db="EMBL/GenBank/DDBJ databases">
        <title>Comparative genomes isolates from brazilian mangrove.</title>
        <authorList>
            <person name="Araujo J.E."/>
            <person name="Taketani R.G."/>
            <person name="Silva M.C.P."/>
            <person name="Loureco M.V."/>
            <person name="Andreote F.D."/>
        </authorList>
    </citation>
    <scope>NUCLEOTIDE SEQUENCE [LARGE SCALE GENOMIC DNA]</scope>
    <source>
        <strain evidence="8 9">Nap-Phe MGV</strain>
    </source>
</reference>
<dbReference type="InterPro" id="IPR050074">
    <property type="entry name" value="DHO_dehydrogenase"/>
</dbReference>
<dbReference type="GO" id="GO:0006207">
    <property type="term" value="P:'de novo' pyrimidine nucleobase biosynthetic process"/>
    <property type="evidence" value="ECO:0007669"/>
    <property type="project" value="TreeGrafter"/>
</dbReference>
<dbReference type="Proteomes" id="UP000237819">
    <property type="component" value="Unassembled WGS sequence"/>
</dbReference>
<evidence type="ECO:0000259" key="7">
    <source>
        <dbReference type="Pfam" id="PF01180"/>
    </source>
</evidence>
<gene>
    <name evidence="8" type="ORF">C5Y93_22470</name>
</gene>
<organism evidence="8 9">
    <name type="scientific">Blastopirellula marina</name>
    <dbReference type="NCBI Taxonomy" id="124"/>
    <lineage>
        <taxon>Bacteria</taxon>
        <taxon>Pseudomonadati</taxon>
        <taxon>Planctomycetota</taxon>
        <taxon>Planctomycetia</taxon>
        <taxon>Pirellulales</taxon>
        <taxon>Pirellulaceae</taxon>
        <taxon>Blastopirellula</taxon>
    </lineage>
</organism>
<evidence type="ECO:0000256" key="3">
    <source>
        <dbReference type="ARBA" id="ARBA00022630"/>
    </source>
</evidence>
<evidence type="ECO:0000256" key="4">
    <source>
        <dbReference type="ARBA" id="ARBA00022643"/>
    </source>
</evidence>
<dbReference type="SUPFAM" id="SSF51395">
    <property type="entry name" value="FMN-linked oxidoreductases"/>
    <property type="match status" value="1"/>
</dbReference>
<keyword evidence="5" id="KW-0665">Pyrimidine biosynthesis</keyword>
<evidence type="ECO:0000313" key="9">
    <source>
        <dbReference type="Proteomes" id="UP000237819"/>
    </source>
</evidence>
<dbReference type="Gene3D" id="3.20.20.70">
    <property type="entry name" value="Aldolase class I"/>
    <property type="match status" value="1"/>
</dbReference>
<dbReference type="PIRSF" id="PIRSF000164">
    <property type="entry name" value="DHO_oxidase"/>
    <property type="match status" value="1"/>
</dbReference>
<comment type="cofactor">
    <cofactor evidence="1">
        <name>FMN</name>
        <dbReference type="ChEBI" id="CHEBI:58210"/>
    </cofactor>
</comment>
<dbReference type="AlphaFoldDB" id="A0A2S8GHY9"/>
<dbReference type="InterPro" id="IPR013785">
    <property type="entry name" value="Aldolase_TIM"/>
</dbReference>
<dbReference type="RefSeq" id="WP_105337706.1">
    <property type="nucleotide sequence ID" value="NZ_PUHZ01000022.1"/>
</dbReference>
<accession>A0A2S8GHY9</accession>
<protein>
    <submittedName>
        <fullName evidence="8">Dihydroorotate dehydrogenase-like protein</fullName>
    </submittedName>
</protein>
<dbReference type="GO" id="GO:0005737">
    <property type="term" value="C:cytoplasm"/>
    <property type="evidence" value="ECO:0007669"/>
    <property type="project" value="InterPro"/>
</dbReference>
<keyword evidence="6" id="KW-0560">Oxidoreductase</keyword>
<sequence>MNVDLTTKYLGLDLTSPIIAGAGPLTGHPDQMKALVEAGAGALVLPSLFEEQIEHEEMEFLRLSDFQADASAESTGFMPALNHYNLGNRQYIHLLEAAKRIADVPVIASLNGCTMDGWGRYAKSLADTGADALEMNIYFVPTDPSASAADVEQRYLDLVAEVSAAVSIPIAVKIGPYFTSLANFAQRLEAAGANGLVLFNRYLEPELDVNRFIVQPHLELSKPGELRLPLRWIAILRQHFSGSLAATSGVHSADDVLKAVLAGADAAMMVSALLEGGPTVIRDCLDGVRRWMEEHEYESIAQMRGCMSRANCENPSAYERANYLKALTTFTSTHPI</sequence>
<dbReference type="NCBIfam" id="NF005741">
    <property type="entry name" value="PRK07565.1"/>
    <property type="match status" value="1"/>
</dbReference>
<dbReference type="PANTHER" id="PTHR48109">
    <property type="entry name" value="DIHYDROOROTATE DEHYDROGENASE (QUINONE), MITOCHONDRIAL-RELATED"/>
    <property type="match status" value="1"/>
</dbReference>
<dbReference type="InterPro" id="IPR012135">
    <property type="entry name" value="Dihydroorotate_DH_1_2"/>
</dbReference>
<dbReference type="CDD" id="cd04739">
    <property type="entry name" value="DHOD_like"/>
    <property type="match status" value="1"/>
</dbReference>
<dbReference type="InterPro" id="IPR005720">
    <property type="entry name" value="Dihydroorotate_DH_cat"/>
</dbReference>
<feature type="domain" description="Dihydroorotate dehydrogenase catalytic" evidence="7">
    <location>
        <begin position="5"/>
        <end position="291"/>
    </location>
</feature>
<evidence type="ECO:0000256" key="1">
    <source>
        <dbReference type="ARBA" id="ARBA00001917"/>
    </source>
</evidence>
<dbReference type="Pfam" id="PF01180">
    <property type="entry name" value="DHO_dh"/>
    <property type="match status" value="1"/>
</dbReference>
<dbReference type="UniPathway" id="UPA00070"/>
<evidence type="ECO:0000313" key="8">
    <source>
        <dbReference type="EMBL" id="PQO43950.1"/>
    </source>
</evidence>
<comment type="pathway">
    <text evidence="2">Pyrimidine metabolism; UMP biosynthesis via de novo pathway.</text>
</comment>
<comment type="caution">
    <text evidence="8">The sequence shown here is derived from an EMBL/GenBank/DDBJ whole genome shotgun (WGS) entry which is preliminary data.</text>
</comment>
<evidence type="ECO:0000256" key="2">
    <source>
        <dbReference type="ARBA" id="ARBA00004725"/>
    </source>
</evidence>
<dbReference type="OrthoDB" id="9794954at2"/>
<evidence type="ECO:0000256" key="5">
    <source>
        <dbReference type="ARBA" id="ARBA00022975"/>
    </source>
</evidence>
<dbReference type="PANTHER" id="PTHR48109:SF3">
    <property type="entry name" value="SLL0744 PROTEIN"/>
    <property type="match status" value="1"/>
</dbReference>
<proteinExistence type="predicted"/>
<dbReference type="GO" id="GO:0044205">
    <property type="term" value="P:'de novo' UMP biosynthetic process"/>
    <property type="evidence" value="ECO:0007669"/>
    <property type="project" value="UniProtKB-UniPathway"/>
</dbReference>
<dbReference type="EMBL" id="PUHZ01000022">
    <property type="protein sequence ID" value="PQO43950.1"/>
    <property type="molecule type" value="Genomic_DNA"/>
</dbReference>
<keyword evidence="3" id="KW-0285">Flavoprotein</keyword>
<name>A0A2S8GHY9_9BACT</name>
<keyword evidence="4" id="KW-0288">FMN</keyword>
<dbReference type="GO" id="GO:0004152">
    <property type="term" value="F:dihydroorotate dehydrogenase activity"/>
    <property type="evidence" value="ECO:0007669"/>
    <property type="project" value="InterPro"/>
</dbReference>